<dbReference type="AlphaFoldDB" id="V5WM37"/>
<protein>
    <submittedName>
        <fullName evidence="1">Uncharacterized protein</fullName>
    </submittedName>
</protein>
<dbReference type="Proteomes" id="UP000018680">
    <property type="component" value="Chromosome"/>
</dbReference>
<proteinExistence type="predicted"/>
<dbReference type="HOGENOM" id="CLU_2668929_0_0_12"/>
<dbReference type="EMBL" id="CP006939">
    <property type="protein sequence ID" value="AHC16161.1"/>
    <property type="molecule type" value="Genomic_DNA"/>
</dbReference>
<sequence length="75" mass="8438">MAVREKEVYFSRFHEYNANKYPRSAGYVQSKDPAGTGSGNHQGLAIIRVWLASKSDSKVYGWKTGETAEIRNINT</sequence>
<organism evidence="1 2">
    <name type="scientific">Salinispira pacifica</name>
    <dbReference type="NCBI Taxonomy" id="1307761"/>
    <lineage>
        <taxon>Bacteria</taxon>
        <taxon>Pseudomonadati</taxon>
        <taxon>Spirochaetota</taxon>
        <taxon>Spirochaetia</taxon>
        <taxon>Spirochaetales</taxon>
        <taxon>Spirochaetaceae</taxon>
        <taxon>Salinispira</taxon>
    </lineage>
</organism>
<accession>V5WM37</accession>
<evidence type="ECO:0000313" key="1">
    <source>
        <dbReference type="EMBL" id="AHC16161.1"/>
    </source>
</evidence>
<gene>
    <name evidence="1" type="ORF">L21SP2_2811</name>
</gene>
<dbReference type="KEGG" id="slr:L21SP2_2811"/>
<keyword evidence="2" id="KW-1185">Reference proteome</keyword>
<dbReference type="STRING" id="1307761.L21SP2_2811"/>
<name>V5WM37_9SPIO</name>
<evidence type="ECO:0000313" key="2">
    <source>
        <dbReference type="Proteomes" id="UP000018680"/>
    </source>
</evidence>
<reference evidence="1 2" key="1">
    <citation type="journal article" date="2015" name="Stand. Genomic Sci.">
        <title>Complete genome sequence and description of Salinispira pacifica gen. nov., sp. nov., a novel spirochaete isolated form a hypersaline microbial mat.</title>
        <authorList>
            <person name="Ben Hania W."/>
            <person name="Joseph M."/>
            <person name="Schumann P."/>
            <person name="Bunk B."/>
            <person name="Fiebig A."/>
            <person name="Sproer C."/>
            <person name="Klenk H.P."/>
            <person name="Fardeau M.L."/>
            <person name="Spring S."/>
        </authorList>
    </citation>
    <scope>NUCLEOTIDE SEQUENCE [LARGE SCALE GENOMIC DNA]</scope>
    <source>
        <strain evidence="1 2">L21-RPul-D2</strain>
    </source>
</reference>